<keyword evidence="2" id="KW-1185">Reference proteome</keyword>
<accession>A0A078AJN3</accession>
<dbReference type="Gene3D" id="3.40.1110.10">
    <property type="entry name" value="Calcium-transporting ATPase, cytoplasmic domain N"/>
    <property type="match status" value="1"/>
</dbReference>
<name>A0A078AJN3_STYLE</name>
<protein>
    <submittedName>
        <fullName evidence="1">Phospholipid-transporting atpase 4-like</fullName>
    </submittedName>
</protein>
<organism evidence="1 2">
    <name type="scientific">Stylonychia lemnae</name>
    <name type="common">Ciliate</name>
    <dbReference type="NCBI Taxonomy" id="5949"/>
    <lineage>
        <taxon>Eukaryota</taxon>
        <taxon>Sar</taxon>
        <taxon>Alveolata</taxon>
        <taxon>Ciliophora</taxon>
        <taxon>Intramacronucleata</taxon>
        <taxon>Spirotrichea</taxon>
        <taxon>Stichotrichia</taxon>
        <taxon>Sporadotrichida</taxon>
        <taxon>Oxytrichidae</taxon>
        <taxon>Stylonychinae</taxon>
        <taxon>Stylonychia</taxon>
    </lineage>
</organism>
<dbReference type="PANTHER" id="PTHR24092">
    <property type="entry name" value="PROBABLE PHOSPHOLIPID-TRANSPORTING ATPASE"/>
    <property type="match status" value="1"/>
</dbReference>
<dbReference type="GO" id="GO:0140326">
    <property type="term" value="F:ATPase-coupled intramembrane lipid transporter activity"/>
    <property type="evidence" value="ECO:0007669"/>
    <property type="project" value="TreeGrafter"/>
</dbReference>
<evidence type="ECO:0000313" key="1">
    <source>
        <dbReference type="EMBL" id="CDW81018.1"/>
    </source>
</evidence>
<dbReference type="GO" id="GO:0005886">
    <property type="term" value="C:plasma membrane"/>
    <property type="evidence" value="ECO:0007669"/>
    <property type="project" value="TreeGrafter"/>
</dbReference>
<dbReference type="Proteomes" id="UP000039865">
    <property type="component" value="Unassembled WGS sequence"/>
</dbReference>
<dbReference type="GO" id="GO:0045332">
    <property type="term" value="P:phospholipid translocation"/>
    <property type="evidence" value="ECO:0007669"/>
    <property type="project" value="TreeGrafter"/>
</dbReference>
<dbReference type="AlphaFoldDB" id="A0A078AJN3"/>
<dbReference type="InParanoid" id="A0A078AJN3"/>
<evidence type="ECO:0000313" key="2">
    <source>
        <dbReference type="Proteomes" id="UP000039865"/>
    </source>
</evidence>
<sequence length="203" mass="23396">MISNPKSNAIQMRRQASNSYLYDKADILTQNVMNFKEFSAGLQSYGQSDKVCFEVMKLRARDDWRAYIKNVNFDDPRNNIQNTIIIQKQDDKEVTLKVLHTFKFTSEREKMSVIVQDEQSNINFIVGGRADSAILNNLAKKGNIDEEIKPTCDYLRQYGQKGMSTSDQPPLKMFSKIQQLKTSKVQIQNSGFQLEIKQKLLLV</sequence>
<reference evidence="1 2" key="1">
    <citation type="submission" date="2014-06" db="EMBL/GenBank/DDBJ databases">
        <authorList>
            <person name="Swart Estienne"/>
        </authorList>
    </citation>
    <scope>NUCLEOTIDE SEQUENCE [LARGE SCALE GENOMIC DNA]</scope>
    <source>
        <strain evidence="1 2">130c</strain>
    </source>
</reference>
<dbReference type="InterPro" id="IPR023299">
    <property type="entry name" value="ATPase_P-typ_cyto_dom_N"/>
</dbReference>
<dbReference type="GO" id="GO:0000166">
    <property type="term" value="F:nucleotide binding"/>
    <property type="evidence" value="ECO:0007669"/>
    <property type="project" value="InterPro"/>
</dbReference>
<proteinExistence type="predicted"/>
<dbReference type="EMBL" id="CCKQ01009526">
    <property type="protein sequence ID" value="CDW81018.1"/>
    <property type="molecule type" value="Genomic_DNA"/>
</dbReference>
<gene>
    <name evidence="1" type="primary">Contig5523.g5909</name>
    <name evidence="1" type="ORF">STYLEM_10024</name>
</gene>